<dbReference type="Gene3D" id="3.90.640.10">
    <property type="entry name" value="Actin, Chain A, domain 4"/>
    <property type="match status" value="1"/>
</dbReference>
<keyword evidence="2" id="KW-0597">Phosphoprotein</keyword>
<evidence type="ECO:0000256" key="7">
    <source>
        <dbReference type="RuleBase" id="RU003322"/>
    </source>
</evidence>
<dbReference type="RefSeq" id="WP_206004638.1">
    <property type="nucleotide sequence ID" value="NZ_CP070617.1"/>
</dbReference>
<dbReference type="Pfam" id="PF00012">
    <property type="entry name" value="HSP70"/>
    <property type="match status" value="1"/>
</dbReference>
<evidence type="ECO:0000256" key="6">
    <source>
        <dbReference type="ARBA" id="ARBA00023186"/>
    </source>
</evidence>
<reference evidence="8 9" key="2">
    <citation type="journal article" date="2022" name="Arch. Microbiol.">
        <title>Rhodococcus pseudokoreensis sp. nov. isolated from the rhizosphere of young M26 apple rootstocks.</title>
        <authorList>
            <person name="Kampfer P."/>
            <person name="Glaeser S.P."/>
            <person name="Blom J."/>
            <person name="Wolf J."/>
            <person name="Benning S."/>
            <person name="Schloter M."/>
            <person name="Neumann-Schaal M."/>
        </authorList>
    </citation>
    <scope>NUCLEOTIDE SEQUENCE [LARGE SCALE GENOMIC DNA]</scope>
    <source>
        <strain evidence="8 9">R79</strain>
    </source>
</reference>
<dbReference type="InterPro" id="IPR013126">
    <property type="entry name" value="Hsp_70_fam"/>
</dbReference>
<dbReference type="Proteomes" id="UP000662986">
    <property type="component" value="Plasmid unnamed2"/>
</dbReference>
<comment type="similarity">
    <text evidence="1 7">Belongs to the heat shock protein 70 family.</text>
</comment>
<keyword evidence="4 7" id="KW-0067">ATP-binding</keyword>
<dbReference type="PROSITE" id="PS00297">
    <property type="entry name" value="HSP70_1"/>
    <property type="match status" value="1"/>
</dbReference>
<evidence type="ECO:0000256" key="3">
    <source>
        <dbReference type="ARBA" id="ARBA00022741"/>
    </source>
</evidence>
<geneLocation type="plasmid" evidence="8 9">
    <name>unnamed2</name>
</geneLocation>
<reference evidence="8 9" key="1">
    <citation type="journal article" date="2021" name="Microbiol. Resour. Announc.">
        <title>Complete Genome Sequences of Two Rhodococcus sp. Strains with Large and Linear Chromosomes, Isolated from Apple Rhizosphere.</title>
        <authorList>
            <person name="Benning S."/>
            <person name="Brugnone N."/>
            <person name="Siani R."/>
            <person name="Kublik S."/>
            <person name="Schloter M."/>
            <person name="Rad V."/>
        </authorList>
    </citation>
    <scope>NUCLEOTIDE SEQUENCE [LARGE SCALE GENOMIC DNA]</scope>
    <source>
        <strain evidence="8 9">R79</strain>
    </source>
</reference>
<evidence type="ECO:0000256" key="1">
    <source>
        <dbReference type="ARBA" id="ARBA00007381"/>
    </source>
</evidence>
<dbReference type="PRINTS" id="PR00301">
    <property type="entry name" value="HEATSHOCK70"/>
</dbReference>
<gene>
    <name evidence="8" type="ORF">JWS13_04465</name>
</gene>
<evidence type="ECO:0000313" key="9">
    <source>
        <dbReference type="Proteomes" id="UP000662986"/>
    </source>
</evidence>
<dbReference type="CDD" id="cd24028">
    <property type="entry name" value="ASKHA_NBD_HSP70_HSPA1-like"/>
    <property type="match status" value="1"/>
</dbReference>
<evidence type="ECO:0000256" key="5">
    <source>
        <dbReference type="ARBA" id="ARBA00023016"/>
    </source>
</evidence>
<accession>A0A974VYE3</accession>
<dbReference type="Gene3D" id="2.60.34.10">
    <property type="entry name" value="Substrate Binding Domain Of DNAk, Chain A, domain 1"/>
    <property type="match status" value="1"/>
</dbReference>
<evidence type="ECO:0000313" key="8">
    <source>
        <dbReference type="EMBL" id="QSE87875.1"/>
    </source>
</evidence>
<dbReference type="EMBL" id="CP070617">
    <property type="protein sequence ID" value="QSE87875.1"/>
    <property type="molecule type" value="Genomic_DNA"/>
</dbReference>
<keyword evidence="8" id="KW-0614">Plasmid</keyword>
<proteinExistence type="inferred from homology"/>
<keyword evidence="3 7" id="KW-0547">Nucleotide-binding</keyword>
<protein>
    <submittedName>
        <fullName evidence="8">Hsp70 family protein</fullName>
    </submittedName>
</protein>
<evidence type="ECO:0000256" key="4">
    <source>
        <dbReference type="ARBA" id="ARBA00022840"/>
    </source>
</evidence>
<dbReference type="InterPro" id="IPR029047">
    <property type="entry name" value="HSP70_peptide-bd_sf"/>
</dbReference>
<dbReference type="PANTHER" id="PTHR19375">
    <property type="entry name" value="HEAT SHOCK PROTEIN 70KDA"/>
    <property type="match status" value="1"/>
</dbReference>
<sequence length="510" mass="54673">MVDVVGIDLGTTYSAVAVMRPTGIPEVLLNSEGEDIMPSVVMFQEIDGKDEPLVGSMAKHAAASAPHEVVEFVKRSMGDAAWRFETSAGASLRAEEVSAVILRRLKADAELALGTPVTDAVITVPAYFDDARRRATKDAGEIAGLNVLRVLNEPTAAALSFGLDSSADGTVLVYDLGGGTFDVTVMRIGAGMFEVLATDGDRNLGGFDFDNRLMVHLAEQIQDQGGPDVLEDEMQTAALREKAEMAKRSLTTVASTMVVVSDSGRSYRVQIDRSSFETLTSDLLRRTADLTESVLEEAELGWAAIDHVLLVGGSTRMPMVRQLVEKLSGRTPDKSVHPDQAVALGAAIQAAVEASVQMGQELDVYDGKPLEVLDVTSQALGTLSLDGTGGKTVNNILIPRNTKIPAKHAEDFFTASEQQTAVRVEVTQGDDIDPEYVVVIGEKVLPIPPYPKGAPIRISYAYDIDQTVFVEVTDLTTNTLLGTFDIDRIANMSDDDVATAKDRISRLTVS</sequence>
<organism evidence="8 9">
    <name type="scientific">Rhodococcus pseudokoreensis</name>
    <dbReference type="NCBI Taxonomy" id="2811421"/>
    <lineage>
        <taxon>Bacteria</taxon>
        <taxon>Bacillati</taxon>
        <taxon>Actinomycetota</taxon>
        <taxon>Actinomycetes</taxon>
        <taxon>Mycobacteriales</taxon>
        <taxon>Nocardiaceae</taxon>
        <taxon>Rhodococcus</taxon>
    </lineage>
</organism>
<dbReference type="Gene3D" id="3.30.420.40">
    <property type="match status" value="2"/>
</dbReference>
<dbReference type="PROSITE" id="PS01036">
    <property type="entry name" value="HSP70_3"/>
    <property type="match status" value="1"/>
</dbReference>
<dbReference type="PROSITE" id="PS00329">
    <property type="entry name" value="HSP70_2"/>
    <property type="match status" value="1"/>
</dbReference>
<evidence type="ECO:0000256" key="2">
    <source>
        <dbReference type="ARBA" id="ARBA00022553"/>
    </source>
</evidence>
<name>A0A974VYE3_9NOCA</name>
<keyword evidence="6" id="KW-0143">Chaperone</keyword>
<dbReference type="SUPFAM" id="SSF100920">
    <property type="entry name" value="Heat shock protein 70kD (HSP70), peptide-binding domain"/>
    <property type="match status" value="1"/>
</dbReference>
<keyword evidence="9" id="KW-1185">Reference proteome</keyword>
<keyword evidence="5" id="KW-0346">Stress response</keyword>
<dbReference type="SUPFAM" id="SSF53067">
    <property type="entry name" value="Actin-like ATPase domain"/>
    <property type="match status" value="2"/>
</dbReference>
<dbReference type="InterPro" id="IPR018181">
    <property type="entry name" value="Heat_shock_70_CS"/>
</dbReference>
<dbReference type="InterPro" id="IPR043129">
    <property type="entry name" value="ATPase_NBD"/>
</dbReference>